<evidence type="ECO:0000256" key="1">
    <source>
        <dbReference type="ARBA" id="ARBA00023015"/>
    </source>
</evidence>
<keyword evidence="1" id="KW-0805">Transcription regulation</keyword>
<evidence type="ECO:0000256" key="3">
    <source>
        <dbReference type="ARBA" id="ARBA00023163"/>
    </source>
</evidence>
<dbReference type="SUPFAM" id="SSF46785">
    <property type="entry name" value="Winged helix' DNA-binding domain"/>
    <property type="match status" value="1"/>
</dbReference>
<dbReference type="GO" id="GO:0045892">
    <property type="term" value="P:negative regulation of DNA-templated transcription"/>
    <property type="evidence" value="ECO:0007669"/>
    <property type="project" value="TreeGrafter"/>
</dbReference>
<dbReference type="PANTHER" id="PTHR44846">
    <property type="entry name" value="MANNOSYL-D-GLYCERATE TRANSPORT/METABOLISM SYSTEM REPRESSOR MNGR-RELATED"/>
    <property type="match status" value="1"/>
</dbReference>
<evidence type="ECO:0000313" key="5">
    <source>
        <dbReference type="EMBL" id="AZV80803.1"/>
    </source>
</evidence>
<keyword evidence="3" id="KW-0804">Transcription</keyword>
<dbReference type="EMBL" id="CP033221">
    <property type="protein sequence ID" value="AZV80803.1"/>
    <property type="molecule type" value="Genomic_DNA"/>
</dbReference>
<dbReference type="AlphaFoldDB" id="A0A3T0N9W4"/>
<accession>A0A3T0N9W4</accession>
<name>A0A3T0N9W4_9RHOB</name>
<dbReference type="PROSITE" id="PS50949">
    <property type="entry name" value="HTH_GNTR"/>
    <property type="match status" value="1"/>
</dbReference>
<dbReference type="Proteomes" id="UP000283063">
    <property type="component" value="Plasmid pW43B"/>
</dbReference>
<geneLocation type="plasmid" evidence="5 6">
    <name>pW43B</name>
</geneLocation>
<dbReference type="InterPro" id="IPR000524">
    <property type="entry name" value="Tscrpt_reg_HTH_GntR"/>
</dbReference>
<evidence type="ECO:0000313" key="6">
    <source>
        <dbReference type="Proteomes" id="UP000283063"/>
    </source>
</evidence>
<gene>
    <name evidence="5" type="ORF">EBB79_22895</name>
</gene>
<keyword evidence="6" id="KW-1185">Reference proteome</keyword>
<dbReference type="Pfam" id="PF07702">
    <property type="entry name" value="UTRA"/>
    <property type="match status" value="1"/>
</dbReference>
<sequence length="279" mass="30566">MRIGCALLVEQKCLTWIESSDLIQSIQLIQETGAMTDTELPKYRIVHDELLNRLQIGHYSIGTRLPTEGELSKTFDVSRVTIRKALEMLVRAGYLTARQGSGYIVATLSPPSSTCMASFTDQVLIEGRMPGARLLRVENPATELPTAVANLFDEPLVLVERLRTVDGAPKMLTQTWIPLRLLPGLTEGDFPETGQGQSILRILRQRFGLEWTTACETLDSVIAGSEVADHLGIAADSPILSQACTAFDPHNKPVFVDQVYRQGPINFDLSGGSAQQTGT</sequence>
<keyword evidence="5" id="KW-0614">Plasmid</keyword>
<dbReference type="SMART" id="SM00345">
    <property type="entry name" value="HTH_GNTR"/>
    <property type="match status" value="1"/>
</dbReference>
<dbReference type="InterPro" id="IPR036390">
    <property type="entry name" value="WH_DNA-bd_sf"/>
</dbReference>
<dbReference type="Gene3D" id="1.10.10.10">
    <property type="entry name" value="Winged helix-like DNA-binding domain superfamily/Winged helix DNA-binding domain"/>
    <property type="match status" value="1"/>
</dbReference>
<dbReference type="SUPFAM" id="SSF64288">
    <property type="entry name" value="Chorismate lyase-like"/>
    <property type="match status" value="1"/>
</dbReference>
<reference evidence="5 6" key="1">
    <citation type="submission" date="2018-10" db="EMBL/GenBank/DDBJ databases">
        <title>Parasedimentitalea marina sp. nov., a psychrophilic bacterium isolated from deep seawater of the New Britain Trench.</title>
        <authorList>
            <person name="Cao J."/>
        </authorList>
    </citation>
    <scope>NUCLEOTIDE SEQUENCE [LARGE SCALE GENOMIC DNA]</scope>
    <source>
        <strain evidence="5 6">W43</strain>
        <plasmid evidence="5 6">pW43B</plasmid>
    </source>
</reference>
<dbReference type="InterPro" id="IPR028978">
    <property type="entry name" value="Chorismate_lyase_/UTRA_dom_sf"/>
</dbReference>
<dbReference type="InterPro" id="IPR050679">
    <property type="entry name" value="Bact_HTH_transcr_reg"/>
</dbReference>
<evidence type="ECO:0000256" key="2">
    <source>
        <dbReference type="ARBA" id="ARBA00023125"/>
    </source>
</evidence>
<dbReference type="KEGG" id="sedi:EBB79_22895"/>
<dbReference type="Pfam" id="PF00392">
    <property type="entry name" value="GntR"/>
    <property type="match status" value="1"/>
</dbReference>
<dbReference type="PANTHER" id="PTHR44846:SF1">
    <property type="entry name" value="MANNOSYL-D-GLYCERATE TRANSPORT_METABOLISM SYSTEM REPRESSOR MNGR-RELATED"/>
    <property type="match status" value="1"/>
</dbReference>
<dbReference type="PRINTS" id="PR00035">
    <property type="entry name" value="HTHGNTR"/>
</dbReference>
<feature type="domain" description="HTH gntR-type" evidence="4">
    <location>
        <begin position="40"/>
        <end position="108"/>
    </location>
</feature>
<dbReference type="OrthoDB" id="9028214at2"/>
<dbReference type="SMART" id="SM00866">
    <property type="entry name" value="UTRA"/>
    <property type="match status" value="1"/>
</dbReference>
<dbReference type="CDD" id="cd07377">
    <property type="entry name" value="WHTH_GntR"/>
    <property type="match status" value="1"/>
</dbReference>
<dbReference type="InterPro" id="IPR011663">
    <property type="entry name" value="UTRA"/>
</dbReference>
<dbReference type="GO" id="GO:0003677">
    <property type="term" value="F:DNA binding"/>
    <property type="evidence" value="ECO:0007669"/>
    <property type="project" value="UniProtKB-KW"/>
</dbReference>
<dbReference type="GO" id="GO:0003700">
    <property type="term" value="F:DNA-binding transcription factor activity"/>
    <property type="evidence" value="ECO:0007669"/>
    <property type="project" value="InterPro"/>
</dbReference>
<dbReference type="Gene3D" id="3.40.1410.10">
    <property type="entry name" value="Chorismate lyase-like"/>
    <property type="match status" value="1"/>
</dbReference>
<organism evidence="5 6">
    <name type="scientific">Parasedimentitalea marina</name>
    <dbReference type="NCBI Taxonomy" id="2483033"/>
    <lineage>
        <taxon>Bacteria</taxon>
        <taxon>Pseudomonadati</taxon>
        <taxon>Pseudomonadota</taxon>
        <taxon>Alphaproteobacteria</taxon>
        <taxon>Rhodobacterales</taxon>
        <taxon>Paracoccaceae</taxon>
        <taxon>Parasedimentitalea</taxon>
    </lineage>
</organism>
<proteinExistence type="predicted"/>
<evidence type="ECO:0000259" key="4">
    <source>
        <dbReference type="PROSITE" id="PS50949"/>
    </source>
</evidence>
<protein>
    <submittedName>
        <fullName evidence="5">GntR family transcriptional regulator</fullName>
    </submittedName>
</protein>
<keyword evidence="2" id="KW-0238">DNA-binding</keyword>
<dbReference type="InterPro" id="IPR036388">
    <property type="entry name" value="WH-like_DNA-bd_sf"/>
</dbReference>